<comment type="similarity">
    <text evidence="2 6">Belongs to the dTDP-4-dehydrorhamnose reductase family.</text>
</comment>
<dbReference type="InterPro" id="IPR036291">
    <property type="entry name" value="NAD(P)-bd_dom_sf"/>
</dbReference>
<evidence type="ECO:0000256" key="4">
    <source>
        <dbReference type="ARBA" id="ARBA00017099"/>
    </source>
</evidence>
<dbReference type="Pfam" id="PF04321">
    <property type="entry name" value="RmlD_sub_bind"/>
    <property type="match status" value="1"/>
</dbReference>
<name>A0A9X2BEQ1_9SPHI</name>
<protein>
    <recommendedName>
        <fullName evidence="4 6">dTDP-4-dehydrorhamnose reductase</fullName>
        <ecNumber evidence="3 6">1.1.1.133</ecNumber>
    </recommendedName>
</protein>
<sequence length="724" mass="82470">MEKQSLPGVEIWGGLECTCNRVNDDYFDQLEYNGHYEREDDLKLISELGIKKLRYPILWEKHMPEPGRLIDWSATAKRLDKLRETGVEPIAGLVHHGSGPAWVHMAEESFATGLAAYAREVAERFPWIEYYTPVNEPLTTARFCGLYGIWHPHHKDVLEFARILLNECKATVLAMQAIREINPNAKLVQTDDLGKTHSTPLLAYQAQHENVRRWLTFDLLSGRVHHDHGMWHFLTHIGIPSADLQFFLDNVCKPDIIGINHYLTSERYLDERLENYPVHTYGGNGRHQYADVEAVRVGHAKPEGLYGLLKEVFNRYGDVKVAVTEVHLHCTREEQMRWLDEIWHDTNQLREEGYQLEAITAWAVLGSHGWNKLLTKPNGDYETGVFDLRSGYARKTILGHMLQQYSAGKNFHHPVLDVHGWWKRPVRAIYCHDATPMQEEQKKTIQPLLIVGKSGTLGKAFARICESRGIVYEHLGRQEMDITNPVQVERVIAEKKPWAIVNTAGFVRVDDAETDRDACFLLNTAGAENLATLCEKYSVRLLTYSTDLVFNGSKNKPYTESDNKSPLNIYGESKSLAEARVLAGNPDALIIRTSAFFGPWDQYNFIQVALNELRQGKEFAAAADVYISPTYVPDLVNNSLDLLLDGEHGIWHMSNQGEISWANLAYAVAEKEGIRTSLVRSLPLTNFRYKAKRPQYSVLGSEKGLLLPSLYDALERYFAEKRSA</sequence>
<dbReference type="InterPro" id="IPR001360">
    <property type="entry name" value="Glyco_hydro_1"/>
</dbReference>
<dbReference type="EC" id="1.1.1.133" evidence="3 6"/>
<reference evidence="8" key="1">
    <citation type="submission" date="2022-04" db="EMBL/GenBank/DDBJ databases">
        <title>Mucilaginibacter sp. RS28 isolated from freshwater.</title>
        <authorList>
            <person name="Ko S.-R."/>
        </authorList>
    </citation>
    <scope>NUCLEOTIDE SEQUENCE</scope>
    <source>
        <strain evidence="8">RS28</strain>
    </source>
</reference>
<dbReference type="InterPro" id="IPR005913">
    <property type="entry name" value="dTDP_dehydrorham_reduct"/>
</dbReference>
<keyword evidence="6" id="KW-0521">NADP</keyword>
<feature type="domain" description="RmlD-like substrate binding" evidence="7">
    <location>
        <begin position="448"/>
        <end position="703"/>
    </location>
</feature>
<evidence type="ECO:0000313" key="9">
    <source>
        <dbReference type="Proteomes" id="UP001139450"/>
    </source>
</evidence>
<dbReference type="GO" id="GO:0008831">
    <property type="term" value="F:dTDP-4-dehydrorhamnose reductase activity"/>
    <property type="evidence" value="ECO:0007669"/>
    <property type="project" value="UniProtKB-EC"/>
</dbReference>
<comment type="caution">
    <text evidence="8">The sequence shown here is derived from an EMBL/GenBank/DDBJ whole genome shotgun (WGS) entry which is preliminary data.</text>
</comment>
<dbReference type="GO" id="GO:0004553">
    <property type="term" value="F:hydrolase activity, hydrolyzing O-glycosyl compounds"/>
    <property type="evidence" value="ECO:0007669"/>
    <property type="project" value="InterPro"/>
</dbReference>
<accession>A0A9X2BEQ1</accession>
<dbReference type="RefSeq" id="WP_245132424.1">
    <property type="nucleotide sequence ID" value="NZ_JALJEJ010000011.1"/>
</dbReference>
<evidence type="ECO:0000259" key="7">
    <source>
        <dbReference type="Pfam" id="PF04321"/>
    </source>
</evidence>
<dbReference type="PANTHER" id="PTHR10491:SF4">
    <property type="entry name" value="METHIONINE ADENOSYLTRANSFERASE 2 SUBUNIT BETA"/>
    <property type="match status" value="1"/>
</dbReference>
<dbReference type="GO" id="GO:0005975">
    <property type="term" value="P:carbohydrate metabolic process"/>
    <property type="evidence" value="ECO:0007669"/>
    <property type="project" value="InterPro"/>
</dbReference>
<comment type="catalytic activity">
    <reaction evidence="5">
        <text>dTDP-beta-L-rhamnose + NADP(+) = dTDP-4-dehydro-beta-L-rhamnose + NADPH + H(+)</text>
        <dbReference type="Rhea" id="RHEA:21796"/>
        <dbReference type="ChEBI" id="CHEBI:15378"/>
        <dbReference type="ChEBI" id="CHEBI:57510"/>
        <dbReference type="ChEBI" id="CHEBI:57783"/>
        <dbReference type="ChEBI" id="CHEBI:58349"/>
        <dbReference type="ChEBI" id="CHEBI:62830"/>
        <dbReference type="EC" id="1.1.1.133"/>
    </reaction>
</comment>
<organism evidence="8 9">
    <name type="scientific">Mucilaginibacter straminoryzae</name>
    <dbReference type="NCBI Taxonomy" id="2932774"/>
    <lineage>
        <taxon>Bacteria</taxon>
        <taxon>Pseudomonadati</taxon>
        <taxon>Bacteroidota</taxon>
        <taxon>Sphingobacteriia</taxon>
        <taxon>Sphingobacteriales</taxon>
        <taxon>Sphingobacteriaceae</taxon>
        <taxon>Mucilaginibacter</taxon>
    </lineage>
</organism>
<evidence type="ECO:0000256" key="5">
    <source>
        <dbReference type="ARBA" id="ARBA00048200"/>
    </source>
</evidence>
<comment type="function">
    <text evidence="6">Catalyzes the reduction of dTDP-6-deoxy-L-lyxo-4-hexulose to yield dTDP-L-rhamnose.</text>
</comment>
<keyword evidence="6" id="KW-0560">Oxidoreductase</keyword>
<dbReference type="SUPFAM" id="SSF51735">
    <property type="entry name" value="NAD(P)-binding Rossmann-fold domains"/>
    <property type="match status" value="1"/>
</dbReference>
<gene>
    <name evidence="8" type="ORF">MUY27_18110</name>
</gene>
<dbReference type="InterPro" id="IPR029903">
    <property type="entry name" value="RmlD-like-bd"/>
</dbReference>
<dbReference type="SUPFAM" id="SSF51445">
    <property type="entry name" value="(Trans)glycosidases"/>
    <property type="match status" value="1"/>
</dbReference>
<proteinExistence type="inferred from homology"/>
<dbReference type="EMBL" id="JALJEJ010000011">
    <property type="protein sequence ID" value="MCJ8211638.1"/>
    <property type="molecule type" value="Genomic_DNA"/>
</dbReference>
<evidence type="ECO:0000256" key="3">
    <source>
        <dbReference type="ARBA" id="ARBA00012929"/>
    </source>
</evidence>
<dbReference type="Gene3D" id="3.40.50.720">
    <property type="entry name" value="NAD(P)-binding Rossmann-like Domain"/>
    <property type="match status" value="1"/>
</dbReference>
<dbReference type="Gene3D" id="3.20.20.80">
    <property type="entry name" value="Glycosidases"/>
    <property type="match status" value="1"/>
</dbReference>
<dbReference type="PANTHER" id="PTHR10491">
    <property type="entry name" value="DTDP-4-DEHYDRORHAMNOSE REDUCTASE"/>
    <property type="match status" value="1"/>
</dbReference>
<dbReference type="Gene3D" id="3.90.25.10">
    <property type="entry name" value="UDP-galactose 4-epimerase, domain 1"/>
    <property type="match status" value="1"/>
</dbReference>
<dbReference type="CDD" id="cd05254">
    <property type="entry name" value="dTDP_HR_like_SDR_e"/>
    <property type="match status" value="1"/>
</dbReference>
<dbReference type="Proteomes" id="UP001139450">
    <property type="component" value="Unassembled WGS sequence"/>
</dbReference>
<evidence type="ECO:0000313" key="8">
    <source>
        <dbReference type="EMBL" id="MCJ8211638.1"/>
    </source>
</evidence>
<evidence type="ECO:0000256" key="2">
    <source>
        <dbReference type="ARBA" id="ARBA00010944"/>
    </source>
</evidence>
<keyword evidence="9" id="KW-1185">Reference proteome</keyword>
<dbReference type="InterPro" id="IPR017853">
    <property type="entry name" value="GH"/>
</dbReference>
<dbReference type="AlphaFoldDB" id="A0A9X2BEQ1"/>
<comment type="pathway">
    <text evidence="1 6">Carbohydrate biosynthesis; dTDP-L-rhamnose biosynthesis.</text>
</comment>
<evidence type="ECO:0000256" key="6">
    <source>
        <dbReference type="RuleBase" id="RU364082"/>
    </source>
</evidence>
<evidence type="ECO:0000256" key="1">
    <source>
        <dbReference type="ARBA" id="ARBA00004781"/>
    </source>
</evidence>
<dbReference type="Pfam" id="PF00232">
    <property type="entry name" value="Glyco_hydro_1"/>
    <property type="match status" value="1"/>
</dbReference>